<protein>
    <submittedName>
        <fullName evidence="1">PIG-L family deacetylase</fullName>
    </submittedName>
</protein>
<dbReference type="Gene3D" id="3.40.50.10320">
    <property type="entry name" value="LmbE-like"/>
    <property type="match status" value="1"/>
</dbReference>
<proteinExistence type="predicted"/>
<evidence type="ECO:0000313" key="1">
    <source>
        <dbReference type="EMBL" id="MCU6792821.1"/>
    </source>
</evidence>
<sequence length="168" mass="19698">MNYNKIMIVAHPDDETIFGGTQLLQEKGWLVICVTNGDNQVRCGEFTKVMKKIDAHFEIWNYYDEWDGDFDRYSLRRDLAAVLARYLGSIEKVVTHNPSGEYGHAQHKALSQIVHSLVDKNLYVFAPSEEKLEKALLRKKQKLLKYYSSQDFQCLEKYIQFESIKRVR</sequence>
<dbReference type="RefSeq" id="WP_262684182.1">
    <property type="nucleotide sequence ID" value="NZ_JAOQIO010000034.1"/>
</dbReference>
<dbReference type="InterPro" id="IPR003737">
    <property type="entry name" value="GlcNAc_PI_deacetylase-related"/>
</dbReference>
<reference evidence="1 2" key="1">
    <citation type="submission" date="2022-09" db="EMBL/GenBank/DDBJ databases">
        <authorList>
            <person name="Han X.L."/>
            <person name="Wang Q."/>
            <person name="Lu T."/>
        </authorList>
    </citation>
    <scope>NUCLEOTIDE SEQUENCE [LARGE SCALE GENOMIC DNA]</scope>
    <source>
        <strain evidence="1 2">WQ 127069</strain>
    </source>
</reference>
<keyword evidence="2" id="KW-1185">Reference proteome</keyword>
<name>A0ABT2UFL1_9BACL</name>
<organism evidence="1 2">
    <name type="scientific">Paenibacillus baimaensis</name>
    <dbReference type="NCBI Taxonomy" id="2982185"/>
    <lineage>
        <taxon>Bacteria</taxon>
        <taxon>Bacillati</taxon>
        <taxon>Bacillota</taxon>
        <taxon>Bacilli</taxon>
        <taxon>Bacillales</taxon>
        <taxon>Paenibacillaceae</taxon>
        <taxon>Paenibacillus</taxon>
    </lineage>
</organism>
<accession>A0ABT2UFL1</accession>
<dbReference type="InterPro" id="IPR024078">
    <property type="entry name" value="LmbE-like_dom_sf"/>
</dbReference>
<evidence type="ECO:0000313" key="2">
    <source>
        <dbReference type="Proteomes" id="UP001652445"/>
    </source>
</evidence>
<dbReference type="Pfam" id="PF02585">
    <property type="entry name" value="PIG-L"/>
    <property type="match status" value="1"/>
</dbReference>
<dbReference type="SUPFAM" id="SSF102588">
    <property type="entry name" value="LmbE-like"/>
    <property type="match status" value="1"/>
</dbReference>
<comment type="caution">
    <text evidence="1">The sequence shown here is derived from an EMBL/GenBank/DDBJ whole genome shotgun (WGS) entry which is preliminary data.</text>
</comment>
<dbReference type="EMBL" id="JAOQIO010000034">
    <property type="protein sequence ID" value="MCU6792821.1"/>
    <property type="molecule type" value="Genomic_DNA"/>
</dbReference>
<dbReference type="Proteomes" id="UP001652445">
    <property type="component" value="Unassembled WGS sequence"/>
</dbReference>
<dbReference type="PANTHER" id="PTHR12993">
    <property type="entry name" value="N-ACETYLGLUCOSAMINYL-PHOSPHATIDYLINOSITOL DE-N-ACETYLASE-RELATED"/>
    <property type="match status" value="1"/>
</dbReference>
<gene>
    <name evidence="1" type="ORF">OB236_11890</name>
</gene>
<dbReference type="PANTHER" id="PTHR12993:SF11">
    <property type="entry name" value="N-ACETYLGLUCOSAMINYL-PHOSPHATIDYLINOSITOL DE-N-ACETYLASE"/>
    <property type="match status" value="1"/>
</dbReference>